<proteinExistence type="predicted"/>
<evidence type="ECO:0000259" key="1">
    <source>
        <dbReference type="Pfam" id="PF02836"/>
    </source>
</evidence>
<reference evidence="3" key="1">
    <citation type="submission" date="2017-06" db="EMBL/GenBank/DDBJ databases">
        <authorList>
            <person name="Varghese N."/>
            <person name="Submissions S."/>
        </authorList>
    </citation>
    <scope>NUCLEOTIDE SEQUENCE [LARGE SCALE GENOMIC DNA]</scope>
    <source>
        <strain evidence="3">DSM 27993</strain>
    </source>
</reference>
<dbReference type="Pfam" id="PF02836">
    <property type="entry name" value="Glyco_hydro_2_C"/>
    <property type="match status" value="1"/>
</dbReference>
<sequence>MIKNKLKTIVSIVICITVFVGCNLKQTKIEKAMVDNNEPAKVELKKEEGKFQLYVNNEPFYIKGAGLEFGQIASVAKHGGNSFRTWRTENGQQTGKEVLDEAQKNGLMVTMGIEVARERHGFDYNDSIAVKEQFDRIKQEVIALKDHPALFIWAIGNELNLRATNPKVWDAVNDISKMIHEVDLNHLTTSTLAGISQREIDLIKERCTDLDLLSVQMYGKIVELPQQIKDFGWDGPYMVTEWGATGHWEVPKTVWNAPIEENSTLKAANYLKRYKVAIEADSLQCVGSYVFLWGQKQERTPTWYGVFLEDGKETESVDVMHYIWNGTWPENITPQIELFTINNKTAYENVVLEANTAYLASLKVKDFENDQLNYRWEILQESADLQDGGDFENRPEAVEFTVVSDKDGKLKFKVAAEKGAYRLFGYVDDGHEHAATANIPFKVN</sequence>
<evidence type="ECO:0000313" key="2">
    <source>
        <dbReference type="EMBL" id="SNR69701.1"/>
    </source>
</evidence>
<dbReference type="RefSeq" id="WP_245856957.1">
    <property type="nucleotide sequence ID" value="NZ_FZNX01000004.1"/>
</dbReference>
<dbReference type="GO" id="GO:0005975">
    <property type="term" value="P:carbohydrate metabolic process"/>
    <property type="evidence" value="ECO:0007669"/>
    <property type="project" value="InterPro"/>
</dbReference>
<dbReference type="InterPro" id="IPR017853">
    <property type="entry name" value="GH"/>
</dbReference>
<dbReference type="Gene3D" id="3.20.20.80">
    <property type="entry name" value="Glycosidases"/>
    <property type="match status" value="1"/>
</dbReference>
<dbReference type="PROSITE" id="PS51257">
    <property type="entry name" value="PROKAR_LIPOPROTEIN"/>
    <property type="match status" value="1"/>
</dbReference>
<evidence type="ECO:0000313" key="3">
    <source>
        <dbReference type="Proteomes" id="UP000198412"/>
    </source>
</evidence>
<keyword evidence="3" id="KW-1185">Reference proteome</keyword>
<dbReference type="Proteomes" id="UP000198412">
    <property type="component" value="Unassembled WGS sequence"/>
</dbReference>
<dbReference type="EMBL" id="FZNX01000004">
    <property type="protein sequence ID" value="SNR69701.1"/>
    <property type="molecule type" value="Genomic_DNA"/>
</dbReference>
<organism evidence="2 3">
    <name type="scientific">Lutibacter flavus</name>
    <dbReference type="NCBI Taxonomy" id="691689"/>
    <lineage>
        <taxon>Bacteria</taxon>
        <taxon>Pseudomonadati</taxon>
        <taxon>Bacteroidota</taxon>
        <taxon>Flavobacteriia</taxon>
        <taxon>Flavobacteriales</taxon>
        <taxon>Flavobacteriaceae</taxon>
        <taxon>Lutibacter</taxon>
    </lineage>
</organism>
<keyword evidence="2" id="KW-0378">Hydrolase</keyword>
<dbReference type="InterPro" id="IPR006103">
    <property type="entry name" value="Glyco_hydro_2_cat"/>
</dbReference>
<feature type="domain" description="Glycoside hydrolase family 2 catalytic" evidence="1">
    <location>
        <begin position="94"/>
        <end position="242"/>
    </location>
</feature>
<dbReference type="AlphaFoldDB" id="A0A238YG33"/>
<name>A0A238YG33_9FLAO</name>
<protein>
    <submittedName>
        <fullName evidence="2">Glycosyl hydrolases family 2, TIM barrel domain</fullName>
    </submittedName>
</protein>
<gene>
    <name evidence="2" type="ORF">SAMN04488111_2535</name>
</gene>
<dbReference type="GO" id="GO:0004553">
    <property type="term" value="F:hydrolase activity, hydrolyzing O-glycosyl compounds"/>
    <property type="evidence" value="ECO:0007669"/>
    <property type="project" value="InterPro"/>
</dbReference>
<accession>A0A238YG33</accession>
<dbReference type="SUPFAM" id="SSF51445">
    <property type="entry name" value="(Trans)glycosidases"/>
    <property type="match status" value="1"/>
</dbReference>